<dbReference type="InterPro" id="IPR007842">
    <property type="entry name" value="HEPN_dom"/>
</dbReference>
<evidence type="ECO:0000259" key="2">
    <source>
        <dbReference type="Pfam" id="PF05168"/>
    </source>
</evidence>
<dbReference type="InterPro" id="IPR052226">
    <property type="entry name" value="UPF0332_toxin"/>
</dbReference>
<protein>
    <submittedName>
        <fullName evidence="3">Uncharacterized protein, contains HEPN domain, UPF0332 family</fullName>
    </submittedName>
</protein>
<dbReference type="Proteomes" id="UP000182257">
    <property type="component" value="Unassembled WGS sequence"/>
</dbReference>
<comment type="similarity">
    <text evidence="1">Belongs to the UPF0332 family.</text>
</comment>
<accession>A0A1H4DT47</accession>
<dbReference type="EMBL" id="FNRF01000004">
    <property type="protein sequence ID" value="SEA75590.1"/>
    <property type="molecule type" value="Genomic_DNA"/>
</dbReference>
<dbReference type="OrthoDB" id="1494057at2"/>
<dbReference type="Gene3D" id="1.20.120.330">
    <property type="entry name" value="Nucleotidyltransferases domain 2"/>
    <property type="match status" value="1"/>
</dbReference>
<evidence type="ECO:0000256" key="1">
    <source>
        <dbReference type="ARBA" id="ARBA00038248"/>
    </source>
</evidence>
<sequence length="137" mass="15662">MGLSEENRKDVVLYRIERAFIALDQAKKNLQINCLEVTANRLYYAAYYAASALLIAHGIRTKSHEGNINQFGQQFVMTGKVPKDFGKFYNQLFQMRLTGDYGDFFGLTEEDVVPKIQPTEDFVNEVTALAKQKLELE</sequence>
<evidence type="ECO:0000313" key="4">
    <source>
        <dbReference type="Proteomes" id="UP000182257"/>
    </source>
</evidence>
<name>A0A1H4DT47_XYLRU</name>
<dbReference type="AlphaFoldDB" id="A0A1H4DT47"/>
<proteinExistence type="inferred from homology"/>
<gene>
    <name evidence="3" type="ORF">SAMN05216462_2505</name>
</gene>
<dbReference type="RefSeq" id="WP_074761806.1">
    <property type="nucleotide sequence ID" value="NZ_FNRF01000004.1"/>
</dbReference>
<evidence type="ECO:0000313" key="3">
    <source>
        <dbReference type="EMBL" id="SEA75590.1"/>
    </source>
</evidence>
<dbReference type="PANTHER" id="PTHR36565">
    <property type="entry name" value="UPF0332 PROTEIN TM_1000"/>
    <property type="match status" value="1"/>
</dbReference>
<reference evidence="3 4" key="1">
    <citation type="submission" date="2016-10" db="EMBL/GenBank/DDBJ databases">
        <authorList>
            <person name="de Groot N.N."/>
        </authorList>
    </citation>
    <scope>NUCLEOTIDE SEQUENCE [LARGE SCALE GENOMIC DNA]</scope>
    <source>
        <strain evidence="3 4">D31d</strain>
    </source>
</reference>
<dbReference type="PANTHER" id="PTHR36565:SF1">
    <property type="entry name" value="UPF0332 PROTEIN TM_1000"/>
    <property type="match status" value="1"/>
</dbReference>
<organism evidence="3 4">
    <name type="scientific">Xylanibacter ruminicola</name>
    <name type="common">Prevotella ruminicola</name>
    <dbReference type="NCBI Taxonomy" id="839"/>
    <lineage>
        <taxon>Bacteria</taxon>
        <taxon>Pseudomonadati</taxon>
        <taxon>Bacteroidota</taxon>
        <taxon>Bacteroidia</taxon>
        <taxon>Bacteroidales</taxon>
        <taxon>Prevotellaceae</taxon>
        <taxon>Xylanibacter</taxon>
    </lineage>
</organism>
<dbReference type="Pfam" id="PF05168">
    <property type="entry name" value="HEPN"/>
    <property type="match status" value="1"/>
</dbReference>
<feature type="domain" description="HEPN" evidence="2">
    <location>
        <begin position="14"/>
        <end position="126"/>
    </location>
</feature>